<dbReference type="GO" id="GO:0016740">
    <property type="term" value="F:transferase activity"/>
    <property type="evidence" value="ECO:0007669"/>
    <property type="project" value="UniProtKB-KW"/>
</dbReference>
<dbReference type="UniPathway" id="UPA00219"/>
<feature type="active site" description="Nucleophile" evidence="6">
    <location>
        <position position="266"/>
    </location>
</feature>
<dbReference type="Proteomes" id="UP000274909">
    <property type="component" value="Unassembled WGS sequence"/>
</dbReference>
<organism evidence="9 10">
    <name type="scientific">Labedella endophytica</name>
    <dbReference type="NCBI Taxonomy" id="1523160"/>
    <lineage>
        <taxon>Bacteria</taxon>
        <taxon>Bacillati</taxon>
        <taxon>Actinomycetota</taxon>
        <taxon>Actinomycetes</taxon>
        <taxon>Micrococcales</taxon>
        <taxon>Microbacteriaceae</taxon>
        <taxon>Labedella</taxon>
    </lineage>
</organism>
<dbReference type="OrthoDB" id="5243103at2"/>
<evidence type="ECO:0000256" key="5">
    <source>
        <dbReference type="ARBA" id="ARBA00023316"/>
    </source>
</evidence>
<dbReference type="SUPFAM" id="SSF141523">
    <property type="entry name" value="L,D-transpeptidase catalytic domain-like"/>
    <property type="match status" value="1"/>
</dbReference>
<proteinExistence type="predicted"/>
<keyword evidence="3 6" id="KW-0133">Cell shape</keyword>
<feature type="compositionally biased region" description="Pro residues" evidence="7">
    <location>
        <begin position="38"/>
        <end position="50"/>
    </location>
</feature>
<protein>
    <submittedName>
        <fullName evidence="9">Murein L,D-transpeptidase</fullName>
    </submittedName>
</protein>
<dbReference type="EMBL" id="RZGZ01000001">
    <property type="protein sequence ID" value="RUR03661.1"/>
    <property type="molecule type" value="Genomic_DNA"/>
</dbReference>
<dbReference type="InterPro" id="IPR038063">
    <property type="entry name" value="Transpep_catalytic_dom"/>
</dbReference>
<keyword evidence="2" id="KW-0808">Transferase</keyword>
<evidence type="ECO:0000256" key="4">
    <source>
        <dbReference type="ARBA" id="ARBA00022984"/>
    </source>
</evidence>
<dbReference type="InterPro" id="IPR005490">
    <property type="entry name" value="LD_TPept_cat_dom"/>
</dbReference>
<dbReference type="GO" id="GO:0008360">
    <property type="term" value="P:regulation of cell shape"/>
    <property type="evidence" value="ECO:0007669"/>
    <property type="project" value="UniProtKB-UniRule"/>
</dbReference>
<feature type="region of interest" description="Disordered" evidence="7">
    <location>
        <begin position="30"/>
        <end position="56"/>
    </location>
</feature>
<gene>
    <name evidence="9" type="ORF">ELQ94_02355</name>
</gene>
<feature type="active site" description="Proton donor/acceptor" evidence="6">
    <location>
        <position position="255"/>
    </location>
</feature>
<accession>A0A3S0Y335</accession>
<keyword evidence="10" id="KW-1185">Reference proteome</keyword>
<dbReference type="GO" id="GO:0009252">
    <property type="term" value="P:peptidoglycan biosynthetic process"/>
    <property type="evidence" value="ECO:0007669"/>
    <property type="project" value="UniProtKB-UniPathway"/>
</dbReference>
<evidence type="ECO:0000313" key="10">
    <source>
        <dbReference type="Proteomes" id="UP000274909"/>
    </source>
</evidence>
<evidence type="ECO:0000256" key="1">
    <source>
        <dbReference type="ARBA" id="ARBA00004752"/>
    </source>
</evidence>
<dbReference type="GO" id="GO:0071555">
    <property type="term" value="P:cell wall organization"/>
    <property type="evidence" value="ECO:0007669"/>
    <property type="project" value="UniProtKB-UniRule"/>
</dbReference>
<feature type="domain" description="L,D-TPase catalytic" evidence="8">
    <location>
        <begin position="170"/>
        <end position="289"/>
    </location>
</feature>
<evidence type="ECO:0000256" key="7">
    <source>
        <dbReference type="SAM" id="MobiDB-lite"/>
    </source>
</evidence>
<evidence type="ECO:0000313" key="9">
    <source>
        <dbReference type="EMBL" id="RUR03661.1"/>
    </source>
</evidence>
<evidence type="ECO:0000256" key="2">
    <source>
        <dbReference type="ARBA" id="ARBA00022679"/>
    </source>
</evidence>
<sequence length="290" mass="30263">MRLLLIAMVVVVVLVGVVVAVRLATPEPVPVAQTATPTPTPTTTPTPSPTPTGHALDARGYDLTGLPTVDVFAVIPALPVDDDPDGGTTGEVATPLPAGAPVFAEPGQEPVGSLPRELPYEGSVVPIIEREEHWVRVLLVGRSGLPSQGTTGQLTGWLRTADVEITPLDSTIEVSISAGTIDIVTPEGRERVPGEFAWGTEATPTPIGRTFVMSVRTASSLAYTRGHPIVYLAVQSPTLDGFGGIDVAITAFHYHDTHAGAISNGCLRVGTETIDRLTQLPAGTSVRILP</sequence>
<keyword evidence="4 6" id="KW-0573">Peptidoglycan synthesis</keyword>
<dbReference type="CDD" id="cd16913">
    <property type="entry name" value="YkuD_like"/>
    <property type="match status" value="1"/>
</dbReference>
<keyword evidence="5 6" id="KW-0961">Cell wall biogenesis/degradation</keyword>
<dbReference type="AlphaFoldDB" id="A0A3S0Y335"/>
<evidence type="ECO:0000256" key="6">
    <source>
        <dbReference type="PROSITE-ProRule" id="PRU01373"/>
    </source>
</evidence>
<name>A0A3S0Y335_9MICO</name>
<comment type="caution">
    <text evidence="9">The sequence shown here is derived from an EMBL/GenBank/DDBJ whole genome shotgun (WGS) entry which is preliminary data.</text>
</comment>
<evidence type="ECO:0000256" key="3">
    <source>
        <dbReference type="ARBA" id="ARBA00022960"/>
    </source>
</evidence>
<evidence type="ECO:0000259" key="8">
    <source>
        <dbReference type="PROSITE" id="PS52029"/>
    </source>
</evidence>
<reference evidence="9 10" key="1">
    <citation type="submission" date="2018-12" db="EMBL/GenBank/DDBJ databases">
        <authorList>
            <person name="Li F."/>
        </authorList>
    </citation>
    <scope>NUCLEOTIDE SEQUENCE [LARGE SCALE GENOMIC DNA]</scope>
    <source>
        <strain evidence="9 10">EGI 6500705</strain>
    </source>
</reference>
<comment type="pathway">
    <text evidence="1 6">Cell wall biogenesis; peptidoglycan biosynthesis.</text>
</comment>
<dbReference type="PROSITE" id="PS52029">
    <property type="entry name" value="LD_TPASE"/>
    <property type="match status" value="1"/>
</dbReference>